<feature type="compositionally biased region" description="Gly residues" evidence="1">
    <location>
        <begin position="377"/>
        <end position="394"/>
    </location>
</feature>
<evidence type="ECO:0000313" key="4">
    <source>
        <dbReference type="Proteomes" id="UP000008915"/>
    </source>
</evidence>
<dbReference type="KEGG" id="tmr:Tmar_1245"/>
<dbReference type="eggNOG" id="COG2304">
    <property type="taxonomic scope" value="Bacteria"/>
</dbReference>
<dbReference type="OrthoDB" id="9806395at2"/>
<keyword evidence="4" id="KW-1185">Reference proteome</keyword>
<dbReference type="SMART" id="SM00327">
    <property type="entry name" value="VWA"/>
    <property type="match status" value="1"/>
</dbReference>
<evidence type="ECO:0000259" key="2">
    <source>
        <dbReference type="PROSITE" id="PS50234"/>
    </source>
</evidence>
<evidence type="ECO:0000313" key="3">
    <source>
        <dbReference type="EMBL" id="ADU51358.1"/>
    </source>
</evidence>
<evidence type="ECO:0000256" key="1">
    <source>
        <dbReference type="SAM" id="MobiDB-lite"/>
    </source>
</evidence>
<dbReference type="Proteomes" id="UP000008915">
    <property type="component" value="Chromosome"/>
</dbReference>
<dbReference type="RefSeq" id="WP_013495663.1">
    <property type="nucleotide sequence ID" value="NC_014831.1"/>
</dbReference>
<dbReference type="Pfam" id="PF13519">
    <property type="entry name" value="VWA_2"/>
    <property type="match status" value="1"/>
</dbReference>
<dbReference type="EMBL" id="CP002344">
    <property type="protein sequence ID" value="ADU51358.1"/>
    <property type="molecule type" value="Genomic_DNA"/>
</dbReference>
<dbReference type="CDD" id="cd00198">
    <property type="entry name" value="vWFA"/>
    <property type="match status" value="1"/>
</dbReference>
<dbReference type="InterPro" id="IPR052989">
    <property type="entry name" value="Mg-chelatase_DI-like"/>
</dbReference>
<organism evidence="3 4">
    <name type="scientific">Thermaerobacter marianensis (strain ATCC 700841 / DSM 12885 / JCM 10246 / 7p75a)</name>
    <dbReference type="NCBI Taxonomy" id="644966"/>
    <lineage>
        <taxon>Bacteria</taxon>
        <taxon>Bacillati</taxon>
        <taxon>Bacillota</taxon>
        <taxon>Clostridia</taxon>
        <taxon>Eubacteriales</taxon>
        <taxon>Clostridiales Family XVII. Incertae Sedis</taxon>
        <taxon>Thermaerobacter</taxon>
    </lineage>
</organism>
<reference evidence="3 4" key="1">
    <citation type="journal article" date="2010" name="Stand. Genomic Sci.">
        <title>Complete genome sequence of Thermaerobacter marianensis type strain (7p75a).</title>
        <authorList>
            <person name="Han C."/>
            <person name="Gu W."/>
            <person name="Zhang X."/>
            <person name="Lapidus A."/>
            <person name="Nolan M."/>
            <person name="Copeland A."/>
            <person name="Lucas S."/>
            <person name="Del Rio T.G."/>
            <person name="Tice H."/>
            <person name="Cheng J.F."/>
            <person name="Tapia R."/>
            <person name="Goodwin L."/>
            <person name="Pitluck S."/>
            <person name="Pagani I."/>
            <person name="Ivanova N."/>
            <person name="Mavromatis K."/>
            <person name="Mikhailova N."/>
            <person name="Pati A."/>
            <person name="Chen A."/>
            <person name="Palaniappan K."/>
            <person name="Land M."/>
            <person name="Hauser L."/>
            <person name="Chang Y.J."/>
            <person name="Jeffries C.D."/>
            <person name="Schneider S."/>
            <person name="Rohde M."/>
            <person name="Goker M."/>
            <person name="Pukall R."/>
            <person name="Woyke T."/>
            <person name="Bristow J."/>
            <person name="Eisen J.A."/>
            <person name="Markowitz V."/>
            <person name="Hugenholtz P."/>
            <person name="Kyrpides N.C."/>
            <person name="Klenk H.P."/>
            <person name="Detter J.C."/>
        </authorList>
    </citation>
    <scope>NUCLEOTIDE SEQUENCE [LARGE SCALE GENOMIC DNA]</scope>
    <source>
        <strain evidence="4">ATCC 700841 / DSM 12885 / JCM 10246 / 7p75a</strain>
    </source>
</reference>
<dbReference type="SUPFAM" id="SSF53300">
    <property type="entry name" value="vWA-like"/>
    <property type="match status" value="1"/>
</dbReference>
<dbReference type="Gene3D" id="3.40.50.410">
    <property type="entry name" value="von Willebrand factor, type A domain"/>
    <property type="match status" value="1"/>
</dbReference>
<accession>E6SLQ9</accession>
<proteinExistence type="predicted"/>
<feature type="domain" description="VWFA" evidence="2">
    <location>
        <begin position="609"/>
        <end position="781"/>
    </location>
</feature>
<protein>
    <submittedName>
        <fullName evidence="3">von Willebrand factor type A</fullName>
    </submittedName>
</protein>
<dbReference type="PROSITE" id="PS50234">
    <property type="entry name" value="VWFA"/>
    <property type="match status" value="1"/>
</dbReference>
<feature type="region of interest" description="Disordered" evidence="1">
    <location>
        <begin position="202"/>
        <end position="346"/>
    </location>
</feature>
<dbReference type="STRING" id="644966.Tmar_1245"/>
<dbReference type="InterPro" id="IPR002035">
    <property type="entry name" value="VWF_A"/>
</dbReference>
<dbReference type="AlphaFoldDB" id="E6SLQ9"/>
<dbReference type="HOGENOM" id="CLU_015279_0_0_9"/>
<feature type="compositionally biased region" description="Gly residues" evidence="1">
    <location>
        <begin position="323"/>
        <end position="342"/>
    </location>
</feature>
<dbReference type="PANTHER" id="PTHR35023:SF1">
    <property type="entry name" value="MG-PROTOPORPHYRIN IX CHELATASE"/>
    <property type="match status" value="1"/>
</dbReference>
<feature type="region of interest" description="Disordered" evidence="1">
    <location>
        <begin position="362"/>
        <end position="417"/>
    </location>
</feature>
<feature type="compositionally biased region" description="Gly residues" evidence="1">
    <location>
        <begin position="256"/>
        <end position="277"/>
    </location>
</feature>
<dbReference type="InterPro" id="IPR036465">
    <property type="entry name" value="vWFA_dom_sf"/>
</dbReference>
<dbReference type="PANTHER" id="PTHR35023">
    <property type="entry name" value="CHELATASE-RELATED"/>
    <property type="match status" value="1"/>
</dbReference>
<sequence>MRPLVAGLERLTERLGRQADLTARLAQSLARGAAGIGEAALASTCVHLLVVGRPGVVQVLQDVDAGQVFYGRSRPGQILHIDVFHAEGEVDHRLVARQLARAARIFARDAGTYRMAGLPVEQIPDYVDLQTGTGGGRASGSLIYGRRLSLRLAHRNHVHLAVGLPRALWGFAVYAVAAAEEAILAAGLELRRIEAVERVPGRGGAPLDLSDYETSSDSFLREEGRPRPGGGGWPWAGPGDARFAPGRQAGSPGAAGTPGAGGDGEGPGAPTGGGAGEGVLVRGPAPGWETGGGLPPRAGAGQEPGEASGPTGWREVPVDGDGADGPGTGRGRTGAGPSGGIRRGSAAGRALWRSWWGAGRWAGASPGDVPPAVWPPGGAGPGREGGTGTAGDGLSGTADRGSPGGDAGSSVAAAGGAGRGLTGPGGIPLLRAEAARQQLLARSLDWLRETGVDLGTALLERLAQGAGLRDLQLPGASYEDLRRWLVALREAGLLEREGERYRLSRLGRELLLFLMDEPAAVRTALRRMLRVRPVQHDPRPGHGQVAVYDDERGRQANRRGVRPWAPGTGGDGLAVAETVLAALARGGLPLRVEVRDLRLYRRLRRHPVDVCLVLDASASMAGSRIRAAKDLAQQLLVSTRDRVAVITFQERVVQVQVPLTRNTTRVERGLSQIQPYGLTPLAQGLEAALAYLAQSRARNPLLVLITDGIPTVPYRSANPLDDAIQVARQLGEGRFGRIGFTCIGLQPNERYLRALVRAAGGRLYVVDELERDTLVSIVHRERAQRKERARP</sequence>
<gene>
    <name evidence="3" type="ordered locus">Tmar_1245</name>
</gene>
<name>E6SLQ9_THEM7</name>
<reference evidence="4" key="2">
    <citation type="journal article" date="2010" name="Stand. Genomic Sci.">
        <title>Complete genome sequence of Thermaerobacter marianensis type strain (7p75aT).</title>
        <authorList>
            <person name="Han C."/>
            <person name="Gu W."/>
            <person name="Zhang X."/>
            <person name="Lapidus A."/>
            <person name="Nolan M."/>
            <person name="Copeland A."/>
            <person name="Lucas S."/>
            <person name="Glavina Del Rio T."/>
            <person name="Tice H."/>
            <person name="Cheng J."/>
            <person name="Tapia R."/>
            <person name="Goodwin L."/>
            <person name="Pitluck S."/>
            <person name="Pagani I."/>
            <person name="Ivanova N."/>
            <person name="Mavromatis K."/>
            <person name="Mikhailova N."/>
            <person name="Pati A."/>
            <person name="Chen A."/>
            <person name="Palaniappan K."/>
            <person name="Land M."/>
            <person name="Hauser L."/>
            <person name="Chang Y."/>
            <person name="Jeffries C."/>
            <person name="Schneider S."/>
            <person name="Rohde M."/>
            <person name="Goker M."/>
            <person name="Pukall R."/>
            <person name="Woyke T."/>
            <person name="Bristow J."/>
            <person name="Eisen J."/>
            <person name="Markowitz V."/>
            <person name="Hugenholtz P."/>
            <person name="Kyrpides N."/>
            <person name="Klenk H."/>
            <person name="Detter J."/>
        </authorList>
    </citation>
    <scope>NUCLEOTIDE SEQUENCE [LARGE SCALE GENOMIC DNA]</scope>
    <source>
        <strain evidence="4">ATCC 700841 / DSM 12885 / JCM 10246 / 7p75a</strain>
    </source>
</reference>